<keyword evidence="2" id="KW-0238">DNA-binding</keyword>
<dbReference type="AlphaFoldDB" id="A0A0U1ZBX2"/>
<sequence length="201" mass="22049">MNRSIHSFGFQKLAPGGFYIALRIGFAFPMAEKNAFPPEWVEIYTQRGLMIHDPVLKWAFSHSGAARWSEIGVSDPLGIMRQAAAFGMCYGAVVSYVGRCGGMRSYGTFAHGEREFDDAEIQTLSDAVKVLHDEADPPANLTKAELEVLRLMRDGLLMKQIADEIGVSLGAIKQRLKNAKLKLGARTSNQATALALEYGLL</sequence>
<reference evidence="5" key="1">
    <citation type="journal article" date="2015" name="Appl. Environ. Microbiol.">
        <title>A NEW N-ACYL HOMOSERINE LACTONE SYNTHASE IN AN UNCULTURED SYMBIONT OF THE RED SEA SPONGE THEONELLA SWINHOEI.</title>
        <authorList>
            <person name="Britstein M."/>
            <person name="Devescovi G."/>
            <person name="Handley K.M."/>
            <person name="Malik A."/>
            <person name="Haber M."/>
            <person name="Saurav K."/>
            <person name="Teta R."/>
            <person name="Costantino V."/>
            <person name="Burgsdorf I."/>
            <person name="Gilbert J.A."/>
            <person name="Sher N."/>
            <person name="Venturi V."/>
            <person name="Steindler L."/>
        </authorList>
    </citation>
    <scope>NUCLEOTIDE SEQUENCE</scope>
    <source>
        <strain evidence="5">TS309</strain>
    </source>
</reference>
<dbReference type="PRINTS" id="PR00038">
    <property type="entry name" value="HTHLUXR"/>
</dbReference>
<keyword evidence="3" id="KW-0804">Transcription</keyword>
<dbReference type="SUPFAM" id="SSF46894">
    <property type="entry name" value="C-terminal effector domain of the bipartite response regulators"/>
    <property type="match status" value="1"/>
</dbReference>
<feature type="domain" description="HTH luxR-type" evidence="4">
    <location>
        <begin position="134"/>
        <end position="199"/>
    </location>
</feature>
<dbReference type="InterPro" id="IPR000792">
    <property type="entry name" value="Tscrpt_reg_LuxR_C"/>
</dbReference>
<name>A0A0U1ZBX2_9RHOB</name>
<dbReference type="InterPro" id="IPR005143">
    <property type="entry name" value="TF_LuxR_autoind-bd_dom"/>
</dbReference>
<dbReference type="GO" id="GO:0006355">
    <property type="term" value="P:regulation of DNA-templated transcription"/>
    <property type="evidence" value="ECO:0007669"/>
    <property type="project" value="InterPro"/>
</dbReference>
<proteinExistence type="predicted"/>
<evidence type="ECO:0000313" key="5">
    <source>
        <dbReference type="EMBL" id="AJW69532.1"/>
    </source>
</evidence>
<dbReference type="InterPro" id="IPR036693">
    <property type="entry name" value="TF_LuxR_autoind-bd_dom_sf"/>
</dbReference>
<dbReference type="Gene3D" id="3.30.450.80">
    <property type="entry name" value="Transcription factor LuxR-like, autoinducer-binding domain"/>
    <property type="match status" value="1"/>
</dbReference>
<dbReference type="PROSITE" id="PS50043">
    <property type="entry name" value="HTH_LUXR_2"/>
    <property type="match status" value="1"/>
</dbReference>
<dbReference type="PANTHER" id="PTHR44688:SF16">
    <property type="entry name" value="DNA-BINDING TRANSCRIPTIONAL ACTIVATOR DEVR_DOSR"/>
    <property type="match status" value="1"/>
</dbReference>
<accession>A0A0U1ZBX2</accession>
<evidence type="ECO:0000259" key="4">
    <source>
        <dbReference type="PROSITE" id="PS50043"/>
    </source>
</evidence>
<dbReference type="EMBL" id="KP092522">
    <property type="protein sequence ID" value="AJW69532.1"/>
    <property type="molecule type" value="Genomic_DNA"/>
</dbReference>
<dbReference type="CDD" id="cd06170">
    <property type="entry name" value="LuxR_C_like"/>
    <property type="match status" value="1"/>
</dbReference>
<dbReference type="SUPFAM" id="SSF75516">
    <property type="entry name" value="Pheromone-binding domain of LuxR-like quorum-sensing transcription factors"/>
    <property type="match status" value="1"/>
</dbReference>
<dbReference type="PANTHER" id="PTHR44688">
    <property type="entry name" value="DNA-BINDING TRANSCRIPTIONAL ACTIVATOR DEVR_DOSR"/>
    <property type="match status" value="1"/>
</dbReference>
<keyword evidence="1" id="KW-0805">Transcription regulation</keyword>
<evidence type="ECO:0000256" key="3">
    <source>
        <dbReference type="ARBA" id="ARBA00023163"/>
    </source>
</evidence>
<dbReference type="InterPro" id="IPR016032">
    <property type="entry name" value="Sig_transdc_resp-reg_C-effctor"/>
</dbReference>
<dbReference type="GO" id="GO:0003677">
    <property type="term" value="F:DNA binding"/>
    <property type="evidence" value="ECO:0007669"/>
    <property type="project" value="UniProtKB-KW"/>
</dbReference>
<dbReference type="Pfam" id="PF00196">
    <property type="entry name" value="GerE"/>
    <property type="match status" value="1"/>
</dbReference>
<evidence type="ECO:0000256" key="2">
    <source>
        <dbReference type="ARBA" id="ARBA00023125"/>
    </source>
</evidence>
<gene>
    <name evidence="5" type="primary">tswR</name>
</gene>
<dbReference type="Gene3D" id="1.10.10.10">
    <property type="entry name" value="Winged helix-like DNA-binding domain superfamily/Winged helix DNA-binding domain"/>
    <property type="match status" value="1"/>
</dbReference>
<dbReference type="InterPro" id="IPR036388">
    <property type="entry name" value="WH-like_DNA-bd_sf"/>
</dbReference>
<dbReference type="Pfam" id="PF03472">
    <property type="entry name" value="Autoind_bind"/>
    <property type="match status" value="1"/>
</dbReference>
<evidence type="ECO:0000256" key="1">
    <source>
        <dbReference type="ARBA" id="ARBA00023015"/>
    </source>
</evidence>
<dbReference type="SMART" id="SM00421">
    <property type="entry name" value="HTH_LUXR"/>
    <property type="match status" value="1"/>
</dbReference>
<organism evidence="5">
    <name type="scientific">uncultured Rhodobacterales bacterium</name>
    <dbReference type="NCBI Taxonomy" id="293400"/>
    <lineage>
        <taxon>Bacteria</taxon>
        <taxon>Pseudomonadati</taxon>
        <taxon>Pseudomonadota</taxon>
        <taxon>Alphaproteobacteria</taxon>
        <taxon>Rhodobacterales</taxon>
        <taxon>environmental samples</taxon>
    </lineage>
</organism>
<protein>
    <submittedName>
        <fullName evidence="5">LuxR family transcriptional regulator</fullName>
    </submittedName>
</protein>